<feature type="coiled-coil region" evidence="1">
    <location>
        <begin position="448"/>
        <end position="475"/>
    </location>
</feature>
<keyword evidence="4" id="KW-1185">Reference proteome</keyword>
<feature type="coiled-coil region" evidence="1">
    <location>
        <begin position="42"/>
        <end position="69"/>
    </location>
</feature>
<organism evidence="3 4">
    <name type="scientific">Clathrus columnatus</name>
    <dbReference type="NCBI Taxonomy" id="1419009"/>
    <lineage>
        <taxon>Eukaryota</taxon>
        <taxon>Fungi</taxon>
        <taxon>Dikarya</taxon>
        <taxon>Basidiomycota</taxon>
        <taxon>Agaricomycotina</taxon>
        <taxon>Agaricomycetes</taxon>
        <taxon>Phallomycetidae</taxon>
        <taxon>Phallales</taxon>
        <taxon>Clathraceae</taxon>
        <taxon>Clathrus</taxon>
    </lineage>
</organism>
<comment type="caution">
    <text evidence="3">The sequence shown here is derived from an EMBL/GenBank/DDBJ whole genome shotgun (WGS) entry which is preliminary data.</text>
</comment>
<sequence>MERVRLQRFKESTPEESSATPDMVSRLLEQIGVLKTKNETLMSEHQESLRKYEEKLSQQESQLVLITKDNMSLREQLASRSKESYSSNTDSHITELEQMKGDLGQCRKALADQTKAFVALQKQLNTTEGKVKDLKKAAITDQVEIKSLRSRVQNSDENRTKEQLKCTMRQLEAKHKSEVCDLNSRFQTEFKKHDSQIKQRDASEEKLQNQLRTAEQELESVHQKLSLTVEKNQKIELDLESAREELSGLRDLISRITQAYSVLANSSVSCDKYGRIENMYLSTRFRLFRLERRLADREIIIEQLTDFCKQLSEEKRAIKKFLDDMDSDGKGANLDLSGISDELRDMAFVVDTVTLHMTHLQEENHLKQAECDVLMHMRRLYEEHSNDLLTAYTVSDIETAKLSALQSCMVSYSSHMMEEMCRVNAEKDCMVEELSMKATQITESETKQAALDARLTNQREELRALEAASKKHLQRSQQLAQALYHSQKKEQHLGDEIARLSDDVEDALRYKEAHADLLSEVVALIQRNELAEAEAERLSKFNAEILGHKNPQQKIYYMDRIRSELADAKHELLRSSREREVLAVSAATLQSELALYKSITVPIEHKPIGSRVRVERIGLHSLDLNRLSQEGFAESPRNELS</sequence>
<reference evidence="3" key="1">
    <citation type="submission" date="2021-10" db="EMBL/GenBank/DDBJ databases">
        <title>De novo Genome Assembly of Clathrus columnatus (Basidiomycota, Fungi) Using Illumina and Nanopore Sequence Data.</title>
        <authorList>
            <person name="Ogiso-Tanaka E."/>
            <person name="Itagaki H."/>
            <person name="Hosoya T."/>
            <person name="Hosaka K."/>
        </authorList>
    </citation>
    <scope>NUCLEOTIDE SEQUENCE</scope>
    <source>
        <strain evidence="3">MO-923</strain>
    </source>
</reference>
<evidence type="ECO:0000313" key="3">
    <source>
        <dbReference type="EMBL" id="GJJ06458.1"/>
    </source>
</evidence>
<dbReference type="Proteomes" id="UP001050691">
    <property type="component" value="Unassembled WGS sequence"/>
</dbReference>
<name>A0AAV4ZZU9_9AGAM</name>
<feature type="region of interest" description="Disordered" evidence="2">
    <location>
        <begin position="1"/>
        <end position="22"/>
    </location>
</feature>
<accession>A0AAV4ZZU9</accession>
<gene>
    <name evidence="3" type="ORF">Clacol_000650</name>
</gene>
<keyword evidence="1" id="KW-0175">Coiled coil</keyword>
<dbReference type="AlphaFoldDB" id="A0AAV4ZZU9"/>
<feature type="coiled-coil region" evidence="1">
    <location>
        <begin position="117"/>
        <end position="259"/>
    </location>
</feature>
<proteinExistence type="predicted"/>
<evidence type="ECO:0000313" key="4">
    <source>
        <dbReference type="Proteomes" id="UP001050691"/>
    </source>
</evidence>
<feature type="compositionally biased region" description="Basic and acidic residues" evidence="2">
    <location>
        <begin position="1"/>
        <end position="13"/>
    </location>
</feature>
<protein>
    <submittedName>
        <fullName evidence="3">Uncharacterized protein</fullName>
    </submittedName>
</protein>
<dbReference type="EMBL" id="BPWL01000001">
    <property type="protein sequence ID" value="GJJ06458.1"/>
    <property type="molecule type" value="Genomic_DNA"/>
</dbReference>
<evidence type="ECO:0000256" key="1">
    <source>
        <dbReference type="SAM" id="Coils"/>
    </source>
</evidence>
<evidence type="ECO:0000256" key="2">
    <source>
        <dbReference type="SAM" id="MobiDB-lite"/>
    </source>
</evidence>